<protein>
    <recommendedName>
        <fullName evidence="4">DNA-binding protein</fullName>
    </recommendedName>
</protein>
<dbReference type="EMBL" id="VSSQ01000045">
    <property type="protein sequence ID" value="MPL69186.1"/>
    <property type="molecule type" value="Genomic_DNA"/>
</dbReference>
<evidence type="ECO:0000313" key="3">
    <source>
        <dbReference type="EMBL" id="MPL69186.1"/>
    </source>
</evidence>
<evidence type="ECO:0008006" key="4">
    <source>
        <dbReference type="Google" id="ProtNLM"/>
    </source>
</evidence>
<dbReference type="Pfam" id="PF11680">
    <property type="entry name" value="DUF3276"/>
    <property type="match status" value="1"/>
</dbReference>
<proteinExistence type="inferred from homology"/>
<organism evidence="3">
    <name type="scientific">bioreactor metagenome</name>
    <dbReference type="NCBI Taxonomy" id="1076179"/>
    <lineage>
        <taxon>unclassified sequences</taxon>
        <taxon>metagenomes</taxon>
        <taxon>ecological metagenomes</taxon>
    </lineage>
</organism>
<evidence type="ECO:0000256" key="1">
    <source>
        <dbReference type="ARBA" id="ARBA00009251"/>
    </source>
</evidence>
<gene>
    <name evidence="3" type="ORF">SDC9_14920</name>
</gene>
<dbReference type="InterPro" id="IPR006628">
    <property type="entry name" value="PUR-bd_fam"/>
</dbReference>
<accession>A0A644TQA3</accession>
<dbReference type="GO" id="GO:0032422">
    <property type="term" value="F:purine-rich negative regulatory element binding"/>
    <property type="evidence" value="ECO:0007669"/>
    <property type="project" value="InterPro"/>
</dbReference>
<name>A0A644TQA3_9ZZZZ</name>
<keyword evidence="2" id="KW-0238">DNA-binding</keyword>
<comment type="caution">
    <text evidence="3">The sequence shown here is derived from an EMBL/GenBank/DDBJ whole genome shotgun (WGS) entry which is preliminary data.</text>
</comment>
<dbReference type="Gene3D" id="3.10.450.700">
    <property type="match status" value="1"/>
</dbReference>
<dbReference type="AlphaFoldDB" id="A0A644TQA3"/>
<reference evidence="3" key="1">
    <citation type="submission" date="2019-08" db="EMBL/GenBank/DDBJ databases">
        <authorList>
            <person name="Kucharzyk K."/>
            <person name="Murdoch R.W."/>
            <person name="Higgins S."/>
            <person name="Loffler F."/>
        </authorList>
    </citation>
    <scope>NUCLEOTIDE SEQUENCE</scope>
</reference>
<dbReference type="GO" id="GO:0000977">
    <property type="term" value="F:RNA polymerase II transcription regulatory region sequence-specific DNA binding"/>
    <property type="evidence" value="ECO:0007669"/>
    <property type="project" value="InterPro"/>
</dbReference>
<evidence type="ECO:0000256" key="2">
    <source>
        <dbReference type="ARBA" id="ARBA00023125"/>
    </source>
</evidence>
<comment type="similarity">
    <text evidence="1">Belongs to the PUR DNA-binding protein family.</text>
</comment>
<sequence>MDFFLFTIPVDNCNYFNIFAFTSQKSQITAMEESSNRNNVDVYTNIIKAGKRTYFFDVKLTKSGEKYLTITESKRRYDEEQDKFIYEKHKIFLYREDFENFIQGLSGAIAFIDTDGKGLDSELSAAEANNIPDLSAEDFGL</sequence>